<evidence type="ECO:0000313" key="16">
    <source>
        <dbReference type="EMBL" id="KAK7067740.1"/>
    </source>
</evidence>
<dbReference type="PROSITE" id="PS50014">
    <property type="entry name" value="BROMODOMAIN_2"/>
    <property type="match status" value="1"/>
</dbReference>
<evidence type="ECO:0000259" key="15">
    <source>
        <dbReference type="PROSITE" id="PS51805"/>
    </source>
</evidence>
<dbReference type="Gene3D" id="1.20.920.10">
    <property type="entry name" value="Bromodomain-like"/>
    <property type="match status" value="1"/>
</dbReference>
<dbReference type="PANTHER" id="PTHR13793:SF107">
    <property type="entry name" value="BROMODOMAIN-CONTAINING PROTEIN HOMOLOG"/>
    <property type="match status" value="1"/>
</dbReference>
<dbReference type="PROSITE" id="PS50016">
    <property type="entry name" value="ZF_PHD_2"/>
    <property type="match status" value="1"/>
</dbReference>
<evidence type="ECO:0000259" key="13">
    <source>
        <dbReference type="PROSITE" id="PS50157"/>
    </source>
</evidence>
<dbReference type="Pfam" id="PF00439">
    <property type="entry name" value="Bromodomain"/>
    <property type="match status" value="1"/>
</dbReference>
<evidence type="ECO:0000256" key="8">
    <source>
        <dbReference type="PROSITE-ProRule" id="PRU00035"/>
    </source>
</evidence>
<feature type="domain" description="PWWP" evidence="14">
    <location>
        <begin position="1211"/>
        <end position="1290"/>
    </location>
</feature>
<feature type="compositionally biased region" description="Acidic residues" evidence="10">
    <location>
        <begin position="851"/>
        <end position="875"/>
    </location>
</feature>
<feature type="region of interest" description="Disordered" evidence="10">
    <location>
        <begin position="840"/>
        <end position="1208"/>
    </location>
</feature>
<dbReference type="Pfam" id="PF13832">
    <property type="entry name" value="zf-HC5HC2H_2"/>
    <property type="match status" value="1"/>
</dbReference>
<dbReference type="Gene3D" id="2.30.30.140">
    <property type="match status" value="1"/>
</dbReference>
<dbReference type="PROSITE" id="PS51805">
    <property type="entry name" value="EPHD"/>
    <property type="match status" value="1"/>
</dbReference>
<organism evidence="16 17">
    <name type="scientific">Halocaridina rubra</name>
    <name type="common">Hawaiian red shrimp</name>
    <dbReference type="NCBI Taxonomy" id="373956"/>
    <lineage>
        <taxon>Eukaryota</taxon>
        <taxon>Metazoa</taxon>
        <taxon>Ecdysozoa</taxon>
        <taxon>Arthropoda</taxon>
        <taxon>Crustacea</taxon>
        <taxon>Multicrustacea</taxon>
        <taxon>Malacostraca</taxon>
        <taxon>Eumalacostraca</taxon>
        <taxon>Eucarida</taxon>
        <taxon>Decapoda</taxon>
        <taxon>Pleocyemata</taxon>
        <taxon>Caridea</taxon>
        <taxon>Atyoidea</taxon>
        <taxon>Atyidae</taxon>
        <taxon>Halocaridina</taxon>
    </lineage>
</organism>
<evidence type="ECO:0000256" key="5">
    <source>
        <dbReference type="ARBA" id="ARBA00022833"/>
    </source>
</evidence>
<dbReference type="SMART" id="SM00297">
    <property type="entry name" value="BROMO"/>
    <property type="match status" value="1"/>
</dbReference>
<dbReference type="InterPro" id="IPR019542">
    <property type="entry name" value="Enhancer_polycomb-like_N"/>
</dbReference>
<feature type="compositionally biased region" description="Basic and acidic residues" evidence="10">
    <location>
        <begin position="933"/>
        <end position="946"/>
    </location>
</feature>
<feature type="compositionally biased region" description="Basic and acidic residues" evidence="10">
    <location>
        <begin position="969"/>
        <end position="987"/>
    </location>
</feature>
<proteinExistence type="predicted"/>
<feature type="compositionally biased region" description="Polar residues" evidence="10">
    <location>
        <begin position="136"/>
        <end position="163"/>
    </location>
</feature>
<dbReference type="InterPro" id="IPR036427">
    <property type="entry name" value="Bromodomain-like_sf"/>
</dbReference>
<dbReference type="PROSITE" id="PS01359">
    <property type="entry name" value="ZF_PHD_1"/>
    <property type="match status" value="1"/>
</dbReference>
<dbReference type="Gene3D" id="3.30.40.10">
    <property type="entry name" value="Zinc/RING finger domain, C3HC4 (zinc finger)"/>
    <property type="match status" value="2"/>
</dbReference>
<dbReference type="InterPro" id="IPR001965">
    <property type="entry name" value="Znf_PHD"/>
</dbReference>
<evidence type="ECO:0000256" key="10">
    <source>
        <dbReference type="SAM" id="MobiDB-lite"/>
    </source>
</evidence>
<dbReference type="CDD" id="cd05839">
    <property type="entry name" value="PWWP_BRPF"/>
    <property type="match status" value="1"/>
</dbReference>
<comment type="caution">
    <text evidence="16">The sequence shown here is derived from an EMBL/GenBank/DDBJ whole genome shotgun (WGS) entry which is preliminary data.</text>
</comment>
<dbReference type="SUPFAM" id="SSF63748">
    <property type="entry name" value="Tudor/PWWP/MBT"/>
    <property type="match status" value="1"/>
</dbReference>
<dbReference type="GO" id="GO:0006357">
    <property type="term" value="P:regulation of transcription by RNA polymerase II"/>
    <property type="evidence" value="ECO:0007669"/>
    <property type="project" value="TreeGrafter"/>
</dbReference>
<dbReference type="Pfam" id="PF13831">
    <property type="entry name" value="PHD_2"/>
    <property type="match status" value="1"/>
</dbReference>
<dbReference type="InterPro" id="IPR019786">
    <property type="entry name" value="Zinc_finger_PHD-type_CS"/>
</dbReference>
<feature type="compositionally biased region" description="Low complexity" evidence="10">
    <location>
        <begin position="1188"/>
        <end position="1205"/>
    </location>
</feature>
<evidence type="ECO:0000256" key="6">
    <source>
        <dbReference type="ARBA" id="ARBA00023117"/>
    </source>
</evidence>
<dbReference type="InterPro" id="IPR019787">
    <property type="entry name" value="Znf_PHD-finger"/>
</dbReference>
<dbReference type="Pfam" id="PF10513">
    <property type="entry name" value="EPL1"/>
    <property type="match status" value="1"/>
</dbReference>
<evidence type="ECO:0000259" key="11">
    <source>
        <dbReference type="PROSITE" id="PS50014"/>
    </source>
</evidence>
<dbReference type="GO" id="GO:0005634">
    <property type="term" value="C:nucleus"/>
    <property type="evidence" value="ECO:0007669"/>
    <property type="project" value="UniProtKB-SubCell"/>
</dbReference>
<dbReference type="EMBL" id="JAXCGZ010017776">
    <property type="protein sequence ID" value="KAK7067740.1"/>
    <property type="molecule type" value="Genomic_DNA"/>
</dbReference>
<feature type="region of interest" description="Disordered" evidence="10">
    <location>
        <begin position="45"/>
        <end position="88"/>
    </location>
</feature>
<reference evidence="16 17" key="1">
    <citation type="submission" date="2023-11" db="EMBL/GenBank/DDBJ databases">
        <title>Halocaridina rubra genome assembly.</title>
        <authorList>
            <person name="Smith C."/>
        </authorList>
    </citation>
    <scope>NUCLEOTIDE SEQUENCE [LARGE SCALE GENOMIC DNA]</scope>
    <source>
        <strain evidence="16">EP-1</strain>
        <tissue evidence="16">Whole</tissue>
    </source>
</reference>
<evidence type="ECO:0000259" key="12">
    <source>
        <dbReference type="PROSITE" id="PS50016"/>
    </source>
</evidence>
<feature type="domain" description="PHD-type" evidence="15">
    <location>
        <begin position="345"/>
        <end position="466"/>
    </location>
</feature>
<comment type="subcellular location">
    <subcellularLocation>
        <location evidence="1">Nucleus</location>
    </subcellularLocation>
</comment>
<feature type="domain" description="C2H2-type" evidence="13">
    <location>
        <begin position="24"/>
        <end position="53"/>
    </location>
</feature>
<feature type="compositionally biased region" description="Low complexity" evidence="10">
    <location>
        <begin position="947"/>
        <end position="957"/>
    </location>
</feature>
<dbReference type="InterPro" id="IPR001487">
    <property type="entry name" value="Bromodomain"/>
</dbReference>
<gene>
    <name evidence="16" type="primary">BRPF1_3</name>
    <name evidence="16" type="ORF">SK128_026632</name>
</gene>
<dbReference type="Proteomes" id="UP001381693">
    <property type="component" value="Unassembled WGS sequence"/>
</dbReference>
<evidence type="ECO:0000256" key="1">
    <source>
        <dbReference type="ARBA" id="ARBA00004123"/>
    </source>
</evidence>
<dbReference type="PROSITE" id="PS50812">
    <property type="entry name" value="PWWP"/>
    <property type="match status" value="1"/>
</dbReference>
<dbReference type="PROSITE" id="PS00028">
    <property type="entry name" value="ZINC_FINGER_C2H2_1"/>
    <property type="match status" value="1"/>
</dbReference>
<keyword evidence="17" id="KW-1185">Reference proteome</keyword>
<dbReference type="InterPro" id="IPR011011">
    <property type="entry name" value="Znf_FYVE_PHD"/>
</dbReference>
<sequence length="1341" mass="151043">MPRLGLGYDMDQFLDHCRMTKPPYECPHASCGKVYRSLSGIQHHMTTYDHENPPPNVVTPKSARKKNMKRPPSPLANQDPEPPSIPYSHDMKTVEFEVDGKMTRLSVYDPIEILSKEEYEASMPPVLEEPPPQEQARTPTIQSKTPTANMGSTASSNASTQKQPKARSTDKDRGIDVQRYTIEEKKTNKLPEASFRIIEDYYKNLPDAPPLPSNYHRFIEKSLEELDEEVEYDMDEEDRAWLQLINEKRAVDNLPSVGMEDFELLMDRLEKESFFQAQSSGRDSGVPIDEDAVCCICMDGECQNSNVILFCDMCNLAVHQECYGVPYIPEGQWLCRRCLQSPSRAVDCALCPNKGGAFKQTDDSRWAHVVCAMWIPEVCFANTVFLEPIDSIGNIPPARWKLTCYICKQRGVGACIQCNKVNCYTAFHVTCAQQAGLHMKIDAVRETSVNGTSVTVRKAAYCDMHTPADSDARPQLDEIMDSAKKAAAKAASRQKMKKARKILAEKRSAAPVVSVPTIPADRIQKLASLVNIDKRAQFMHRLLAFWTLKRQSRNGVPLLRRLTTSHARRNNRQVEDKTVCLKDKEKVVSESERLREEIKYWQRLRQDLERARLLCELIRKREKMKRELVRVRSEEVRVQLAPFVHRLLQTIDYIQEKDQQMIFAEPVDFDEVLDYLDVVKHPMDLSTMRQKAQAHQYSNIDQFNSDFELMIDNCLTYNARETIFYRAAIKLRDQGGAVIRQLRRDIENIGFDMETSLLLPHRPKPPPEIKENKIIKEVDEALELELDKNASFEEREKALLELLDKANMIRHHIARFKRIKLIRREIGILRRKYVMKETGSSHHKVKTAFYDSDDDTNKEDSDVDDSSVIDDEAEPGEPVRPNTPPPLPSQMVTASLKHPSTSASPAISSLRSPPSTSSQKTSRTPRLGGRGTPKVDEKQKRIDHFFSKISKTSSRSSALQQEEAPTVADETKANKPEKEASTNETPKKRGRGRPPKRLCIPTEQTANLPSKKASTAEGEVDEESNPVKETNEDIPEEETPSVPSSPCGVNRRTSVLFTKKAGALFKKPDNSPQKRISRQRRGSESAVEAVSDSETPSPEKTSKPARKKKGPTMTAKTGTSSLSFPDGISILDLDGGAPPAKDSFKMYRQGGDIPPETDEDTHSESNSTMSDTEDETATDTDSDGGGSESDSSGDGDSPGSEPTGDQIPLEPLDLVWAKCRGYPWYPALIINPKMPKTGYFHNGVPIPVPPDDVLTLANNYASPMYLVLFFDNKRTWQWLPRVKLEPLGVDSTLDKAKLVESRKPAERKAVKRAYEKAILHRCRVTGENTGLSGESENEDTA</sequence>
<dbReference type="FunFam" id="3.30.40.10:FF:000007">
    <property type="entry name" value="Bromodomain containing 1, isoform CRA_b"/>
    <property type="match status" value="1"/>
</dbReference>
<keyword evidence="7" id="KW-0539">Nucleus</keyword>
<dbReference type="FunFam" id="2.30.30.140:FF:000008">
    <property type="entry name" value="Bromodomain containing 1, isoform CRA_b"/>
    <property type="match status" value="1"/>
</dbReference>
<dbReference type="SUPFAM" id="SSF47370">
    <property type="entry name" value="Bromodomain"/>
    <property type="match status" value="1"/>
</dbReference>
<evidence type="ECO:0000256" key="7">
    <source>
        <dbReference type="ARBA" id="ARBA00023242"/>
    </source>
</evidence>
<evidence type="ECO:0000256" key="9">
    <source>
        <dbReference type="PROSITE-ProRule" id="PRU00042"/>
    </source>
</evidence>
<evidence type="ECO:0000256" key="3">
    <source>
        <dbReference type="ARBA" id="ARBA00022737"/>
    </source>
</evidence>
<name>A0AAN8WK89_HALRR</name>
<feature type="compositionally biased region" description="Polar residues" evidence="10">
    <location>
        <begin position="1114"/>
        <end position="1123"/>
    </location>
</feature>
<dbReference type="PRINTS" id="PR00503">
    <property type="entry name" value="BROMODOMAIN"/>
</dbReference>
<dbReference type="FunFam" id="3.30.40.10:FF:000008">
    <property type="entry name" value="Bromodomain containing 1, isoform CRA_a"/>
    <property type="match status" value="1"/>
</dbReference>
<evidence type="ECO:0000313" key="17">
    <source>
        <dbReference type="Proteomes" id="UP001381693"/>
    </source>
</evidence>
<keyword evidence="5" id="KW-0862">Zinc</keyword>
<keyword evidence="6 8" id="KW-0103">Bromodomain</keyword>
<dbReference type="InterPro" id="IPR034732">
    <property type="entry name" value="EPHD"/>
</dbReference>
<feature type="domain" description="PHD-type" evidence="12">
    <location>
        <begin position="291"/>
        <end position="341"/>
    </location>
</feature>
<feature type="region of interest" description="Disordered" evidence="10">
    <location>
        <begin position="119"/>
        <end position="175"/>
    </location>
</feature>
<dbReference type="CDD" id="cd15572">
    <property type="entry name" value="PHD_BRPF"/>
    <property type="match status" value="1"/>
</dbReference>
<dbReference type="GO" id="GO:0008270">
    <property type="term" value="F:zinc ion binding"/>
    <property type="evidence" value="ECO:0007669"/>
    <property type="project" value="UniProtKB-KW"/>
</dbReference>
<feature type="compositionally biased region" description="Acidic residues" evidence="10">
    <location>
        <begin position="1171"/>
        <end position="1182"/>
    </location>
</feature>
<dbReference type="PANTHER" id="PTHR13793">
    <property type="entry name" value="PHD FINGER PROTEINS"/>
    <property type="match status" value="1"/>
</dbReference>
<feature type="compositionally biased region" description="Low complexity" evidence="10">
    <location>
        <begin position="1084"/>
        <end position="1094"/>
    </location>
</feature>
<dbReference type="SMART" id="SM00249">
    <property type="entry name" value="PHD"/>
    <property type="match status" value="2"/>
</dbReference>
<feature type="compositionally biased region" description="Polar residues" evidence="10">
    <location>
        <begin position="890"/>
        <end position="907"/>
    </location>
</feature>
<dbReference type="PROSITE" id="PS50157">
    <property type="entry name" value="ZINC_FINGER_C2H2_2"/>
    <property type="match status" value="1"/>
</dbReference>
<feature type="compositionally biased region" description="Low complexity" evidence="10">
    <location>
        <begin position="908"/>
        <end position="918"/>
    </location>
</feature>
<evidence type="ECO:0000256" key="4">
    <source>
        <dbReference type="ARBA" id="ARBA00022771"/>
    </source>
</evidence>
<dbReference type="SUPFAM" id="SSF57903">
    <property type="entry name" value="FYVE/PHD zinc finger"/>
    <property type="match status" value="1"/>
</dbReference>
<dbReference type="InterPro" id="IPR050701">
    <property type="entry name" value="Histone_Mod_Regulator"/>
</dbReference>
<protein>
    <submittedName>
        <fullName evidence="16">Bromodomain and PHD finger-containing protein 1</fullName>
    </submittedName>
</protein>
<evidence type="ECO:0000256" key="2">
    <source>
        <dbReference type="ARBA" id="ARBA00022723"/>
    </source>
</evidence>
<dbReference type="InterPro" id="IPR000313">
    <property type="entry name" value="PWWP_dom"/>
</dbReference>
<keyword evidence="4 9" id="KW-0863">Zinc-finger</keyword>
<keyword evidence="3" id="KW-0677">Repeat</keyword>
<accession>A0AAN8WK89</accession>
<feature type="domain" description="Bromo" evidence="11">
    <location>
        <begin position="655"/>
        <end position="725"/>
    </location>
</feature>
<dbReference type="InterPro" id="IPR013087">
    <property type="entry name" value="Znf_C2H2_type"/>
</dbReference>
<evidence type="ECO:0000259" key="14">
    <source>
        <dbReference type="PROSITE" id="PS50812"/>
    </source>
</evidence>
<keyword evidence="2" id="KW-0479">Metal-binding</keyword>
<dbReference type="InterPro" id="IPR013083">
    <property type="entry name" value="Znf_RING/FYVE/PHD"/>
</dbReference>
<dbReference type="SMART" id="SM00293">
    <property type="entry name" value="PWWP"/>
    <property type="match status" value="1"/>
</dbReference>
<dbReference type="Pfam" id="PF00855">
    <property type="entry name" value="PWWP"/>
    <property type="match status" value="1"/>
</dbReference>